<dbReference type="Proteomes" id="UP001295469">
    <property type="component" value="Chromosome C06"/>
</dbReference>
<dbReference type="GO" id="GO:1990745">
    <property type="term" value="C:EARP complex"/>
    <property type="evidence" value="ECO:0007669"/>
    <property type="project" value="InterPro"/>
</dbReference>
<dbReference type="PANTHER" id="PTHR13258:SF0">
    <property type="entry name" value="SYNDETIN"/>
    <property type="match status" value="1"/>
</dbReference>
<reference evidence="2" key="1">
    <citation type="submission" date="2021-01" db="EMBL/GenBank/DDBJ databases">
        <authorList>
            <consortium name="Genoscope - CEA"/>
            <person name="William W."/>
        </authorList>
    </citation>
    <scope>NUCLEOTIDE SEQUENCE</scope>
</reference>
<sequence>MNDDTDGGEDRIGVFRRKLSDDFDRIVGEMTTKANKKSIKSESEQEHKIWDQWRIFRSLKDVLHAVDIVSLVARILHKSKAHLQSMLMSRNGSFVEDFFGQLVGSVPDLTEHLHMTTARILRHYKIIIGAYLLSELRFRYSAHGIDALKTDSDHSWLHCHLICTKLFEQTSMLAHGGIPQEVQNLLLEYGIEIFAETLVEGLSRIKICTDEGRALMSLDIQVLFLFVCFVIQCSSNKRATTLSSTNVKPKLQIVDTFIKAYYPPGMGYVHWARAHPVVGLVTLVATMKGWKRKTRLELVDKIEAAAA</sequence>
<dbReference type="GO" id="GO:0032456">
    <property type="term" value="P:endocytic recycling"/>
    <property type="evidence" value="ECO:0007669"/>
    <property type="project" value="InterPro"/>
</dbReference>
<dbReference type="Pfam" id="PF10474">
    <property type="entry name" value="Syndetin_C"/>
    <property type="match status" value="1"/>
</dbReference>
<dbReference type="AlphaFoldDB" id="A0A816QFV3"/>
<dbReference type="PANTHER" id="PTHR13258">
    <property type="entry name" value="SYNDETIN"/>
    <property type="match status" value="1"/>
</dbReference>
<dbReference type="GO" id="GO:0042147">
    <property type="term" value="P:retrograde transport, endosome to Golgi"/>
    <property type="evidence" value="ECO:0007669"/>
    <property type="project" value="InterPro"/>
</dbReference>
<organism evidence="2">
    <name type="scientific">Brassica napus</name>
    <name type="common">Rape</name>
    <dbReference type="NCBI Taxonomy" id="3708"/>
    <lineage>
        <taxon>Eukaryota</taxon>
        <taxon>Viridiplantae</taxon>
        <taxon>Streptophyta</taxon>
        <taxon>Embryophyta</taxon>
        <taxon>Tracheophyta</taxon>
        <taxon>Spermatophyta</taxon>
        <taxon>Magnoliopsida</taxon>
        <taxon>eudicotyledons</taxon>
        <taxon>Gunneridae</taxon>
        <taxon>Pentapetalae</taxon>
        <taxon>rosids</taxon>
        <taxon>malvids</taxon>
        <taxon>Brassicales</taxon>
        <taxon>Brassicaceae</taxon>
        <taxon>Brassiceae</taxon>
        <taxon>Brassica</taxon>
    </lineage>
</organism>
<name>A0A816QFV3_BRANA</name>
<feature type="domain" description="Syndetin C-terminal" evidence="1">
    <location>
        <begin position="59"/>
        <end position="303"/>
    </location>
</feature>
<evidence type="ECO:0000313" key="2">
    <source>
        <dbReference type="EMBL" id="CAF2059129.1"/>
    </source>
</evidence>
<accession>A0A816QFV3</accession>
<protein>
    <submittedName>
        <fullName evidence="2">(rape) hypothetical protein</fullName>
    </submittedName>
</protein>
<evidence type="ECO:0000259" key="1">
    <source>
        <dbReference type="Pfam" id="PF10474"/>
    </source>
</evidence>
<dbReference type="GO" id="GO:0005829">
    <property type="term" value="C:cytosol"/>
    <property type="evidence" value="ECO:0007669"/>
    <property type="project" value="GOC"/>
</dbReference>
<gene>
    <name evidence="2" type="ORF">DARMORV10_C06P24240.1</name>
</gene>
<dbReference type="InterPro" id="IPR019514">
    <property type="entry name" value="Syndetin_C"/>
</dbReference>
<dbReference type="EMBL" id="HG994370">
    <property type="protein sequence ID" value="CAF2059129.1"/>
    <property type="molecule type" value="Genomic_DNA"/>
</dbReference>
<proteinExistence type="predicted"/>
<dbReference type="InterPro" id="IPR040047">
    <property type="entry name" value="VPS50"/>
</dbReference>